<dbReference type="EMBL" id="CP012109">
    <property type="protein sequence ID" value="AKQ63925.1"/>
    <property type="molecule type" value="Genomic_DNA"/>
</dbReference>
<protein>
    <submittedName>
        <fullName evidence="1">Uncharacterized protein</fullName>
    </submittedName>
</protein>
<proteinExistence type="predicted"/>
<keyword evidence="2" id="KW-1185">Reference proteome</keyword>
<reference evidence="1 2" key="1">
    <citation type="journal article" date="2016" name="PLoS ONE">
        <title>Complete Genome Sequence and Comparative Genomics of a Novel Myxobacterium Myxococcus hansupus.</title>
        <authorList>
            <person name="Sharma G."/>
            <person name="Narwani T."/>
            <person name="Subramanian S."/>
        </authorList>
    </citation>
    <scope>NUCLEOTIDE SEQUENCE [LARGE SCALE GENOMIC DNA]</scope>
    <source>
        <strain evidence="2">mixupus</strain>
    </source>
</reference>
<evidence type="ECO:0000313" key="2">
    <source>
        <dbReference type="Proteomes" id="UP000009026"/>
    </source>
</evidence>
<dbReference type="AlphaFoldDB" id="A0A0H4WRE3"/>
<dbReference type="KEGG" id="mym:A176_000837"/>
<sequence>MFRLEEGRLKKVLKATTRTLSCSDGLMWSVGEHSIVSTVDGTSWERVEAP</sequence>
<accession>A0A0H4WRE3</accession>
<organism evidence="1 2">
    <name type="scientific">Pseudomyxococcus hansupus</name>
    <dbReference type="NCBI Taxonomy" id="1297742"/>
    <lineage>
        <taxon>Bacteria</taxon>
        <taxon>Pseudomonadati</taxon>
        <taxon>Myxococcota</taxon>
        <taxon>Myxococcia</taxon>
        <taxon>Myxococcales</taxon>
        <taxon>Cystobacterineae</taxon>
        <taxon>Myxococcaceae</taxon>
        <taxon>Pseudomyxococcus</taxon>
    </lineage>
</organism>
<gene>
    <name evidence="1" type="ORF">A176_000837</name>
</gene>
<dbReference type="Proteomes" id="UP000009026">
    <property type="component" value="Chromosome"/>
</dbReference>
<name>A0A0H4WRE3_9BACT</name>
<evidence type="ECO:0000313" key="1">
    <source>
        <dbReference type="EMBL" id="AKQ63925.1"/>
    </source>
</evidence>
<dbReference type="PATRIC" id="fig|1297742.4.peg.852"/>